<evidence type="ECO:0000259" key="2">
    <source>
        <dbReference type="SMART" id="SM00867"/>
    </source>
</evidence>
<feature type="region of interest" description="Disordered" evidence="1">
    <location>
        <begin position="141"/>
        <end position="163"/>
    </location>
</feature>
<name>A0ABV8EP40_9BACT</name>
<sequence length="240" mass="26014">MKLVKQTGFFIAAAMIAVSCGKPGETVEATDAVEVGESTGTTLTIDAATSKVNWRGYKPAGEHYGYIPVTSGELTVDGDAITGGKFVFDIPGLKIEDIEESDENYGKLYGHLQSADFFDAENHPEAEFEITSIEKYGSSDSIEDKEEFKTDNTPKKDSELIDGTPTHWVSGNLKMRGKNKNIKFPAVVSVANGTVSAKAGFNINRTDWGLSYGDESSVTDKAKDQFIYNTVSVKLDIKAN</sequence>
<dbReference type="InterPro" id="IPR036761">
    <property type="entry name" value="TTHA0802/YceI-like_sf"/>
</dbReference>
<dbReference type="PROSITE" id="PS51257">
    <property type="entry name" value="PROKAR_LIPOPROTEIN"/>
    <property type="match status" value="1"/>
</dbReference>
<dbReference type="SUPFAM" id="SSF101874">
    <property type="entry name" value="YceI-like"/>
    <property type="match status" value="1"/>
</dbReference>
<feature type="compositionally biased region" description="Basic and acidic residues" evidence="1">
    <location>
        <begin position="146"/>
        <end position="159"/>
    </location>
</feature>
<dbReference type="RefSeq" id="WP_241296985.1">
    <property type="nucleotide sequence ID" value="NZ_JAKZGR010000017.1"/>
</dbReference>
<dbReference type="EMBL" id="JBHSAV010000058">
    <property type="protein sequence ID" value="MFC3977670.1"/>
    <property type="molecule type" value="Genomic_DNA"/>
</dbReference>
<comment type="caution">
    <text evidence="3">The sequence shown here is derived from an EMBL/GenBank/DDBJ whole genome shotgun (WGS) entry which is preliminary data.</text>
</comment>
<organism evidence="3 4">
    <name type="scientific">Belliella kenyensis</name>
    <dbReference type="NCBI Taxonomy" id="1472724"/>
    <lineage>
        <taxon>Bacteria</taxon>
        <taxon>Pseudomonadati</taxon>
        <taxon>Bacteroidota</taxon>
        <taxon>Cytophagia</taxon>
        <taxon>Cytophagales</taxon>
        <taxon>Cyclobacteriaceae</taxon>
        <taxon>Belliella</taxon>
    </lineage>
</organism>
<accession>A0ABV8EP40</accession>
<gene>
    <name evidence="3" type="ORF">ACFOUP_14885</name>
</gene>
<protein>
    <submittedName>
        <fullName evidence="3">YceI family protein</fullName>
    </submittedName>
</protein>
<dbReference type="Gene3D" id="2.40.128.110">
    <property type="entry name" value="Lipid/polyisoprenoid-binding, YceI-like"/>
    <property type="match status" value="1"/>
</dbReference>
<evidence type="ECO:0000256" key="1">
    <source>
        <dbReference type="SAM" id="MobiDB-lite"/>
    </source>
</evidence>
<proteinExistence type="predicted"/>
<reference evidence="4" key="1">
    <citation type="journal article" date="2019" name="Int. J. Syst. Evol. Microbiol.">
        <title>The Global Catalogue of Microorganisms (GCM) 10K type strain sequencing project: providing services to taxonomists for standard genome sequencing and annotation.</title>
        <authorList>
            <consortium name="The Broad Institute Genomics Platform"/>
            <consortium name="The Broad Institute Genome Sequencing Center for Infectious Disease"/>
            <person name="Wu L."/>
            <person name="Ma J."/>
        </authorList>
    </citation>
    <scope>NUCLEOTIDE SEQUENCE [LARGE SCALE GENOMIC DNA]</scope>
    <source>
        <strain evidence="4">CECT 8551</strain>
    </source>
</reference>
<evidence type="ECO:0000313" key="3">
    <source>
        <dbReference type="EMBL" id="MFC3977670.1"/>
    </source>
</evidence>
<dbReference type="InterPro" id="IPR007372">
    <property type="entry name" value="Lipid/polyisoprenoid-bd_YceI"/>
</dbReference>
<dbReference type="Pfam" id="PF04264">
    <property type="entry name" value="YceI"/>
    <property type="match status" value="1"/>
</dbReference>
<evidence type="ECO:0000313" key="4">
    <source>
        <dbReference type="Proteomes" id="UP001595766"/>
    </source>
</evidence>
<keyword evidence="4" id="KW-1185">Reference proteome</keyword>
<dbReference type="PANTHER" id="PTHR34406:SF1">
    <property type="entry name" value="PROTEIN YCEI"/>
    <property type="match status" value="1"/>
</dbReference>
<dbReference type="PANTHER" id="PTHR34406">
    <property type="entry name" value="PROTEIN YCEI"/>
    <property type="match status" value="1"/>
</dbReference>
<feature type="domain" description="Lipid/polyisoprenoid-binding YceI-like" evidence="2">
    <location>
        <begin position="42"/>
        <end position="240"/>
    </location>
</feature>
<dbReference type="Proteomes" id="UP001595766">
    <property type="component" value="Unassembled WGS sequence"/>
</dbReference>
<dbReference type="SMART" id="SM00867">
    <property type="entry name" value="YceI"/>
    <property type="match status" value="1"/>
</dbReference>